<feature type="non-terminal residue" evidence="1">
    <location>
        <position position="1"/>
    </location>
</feature>
<dbReference type="Gene3D" id="2.60.40.10">
    <property type="entry name" value="Immunoglobulins"/>
    <property type="match status" value="2"/>
</dbReference>
<accession>A0A7L0ZNR2</accession>
<keyword evidence="2" id="KW-1185">Reference proteome</keyword>
<dbReference type="PANTHER" id="PTHR23053">
    <property type="entry name" value="DLEC1 DELETED IN LUNG AND ESOPHAGEAL CANCER 1"/>
    <property type="match status" value="1"/>
</dbReference>
<name>A0A7L0ZNR2_9PASS</name>
<proteinExistence type="predicted"/>
<reference evidence="1 2" key="1">
    <citation type="submission" date="2019-09" db="EMBL/GenBank/DDBJ databases">
        <title>Bird 10,000 Genomes (B10K) Project - Family phase.</title>
        <authorList>
            <person name="Zhang G."/>
        </authorList>
    </citation>
    <scope>NUCLEOTIDE SEQUENCE [LARGE SCALE GENOMIC DNA]</scope>
    <source>
        <strain evidence="1">B10K-DU-002-07</strain>
        <tissue evidence="1">Muscle</tissue>
    </source>
</reference>
<comment type="caution">
    <text evidence="1">The sequence shown here is derived from an EMBL/GenBank/DDBJ whole genome shotgun (WGS) entry which is preliminary data.</text>
</comment>
<dbReference type="GO" id="GO:0003341">
    <property type="term" value="P:cilium movement"/>
    <property type="evidence" value="ECO:0007669"/>
    <property type="project" value="TreeGrafter"/>
</dbReference>
<dbReference type="PANTHER" id="PTHR23053:SF0">
    <property type="entry name" value="HYDROCEPHALUS-INDUCING PROTEIN HOMOLOG"/>
    <property type="match status" value="1"/>
</dbReference>
<sequence length="293" mass="33490">KPHLLLEHGQSAEFDVLFKPTLAQRLEGKIRVVMSGNSEINIELVGEGYDDDFTLDNLPGLAEDSEESSAKGSLEDDIIEAVRVNHIEFGDCAVGRHCDKTFTVTNRSKEVMRFEWPADALFQFSPKAGHLQPGRAKDIRVTSKSKVPVTFKRHPVKCEVAKIKYQLPPEEVYDWDNEMCTFKWEDTTEKHPGARWPVKQKVAKPLLEPPHTILEESSHEVELFLSAQVDYAKFKLDTVEVQFKNTKLFQTEISTFRMYNTGNVALKYSWEVTLEEKRPSKGSEKPFSTTPMR</sequence>
<dbReference type="EMBL" id="VXAY01003429">
    <property type="protein sequence ID" value="NXM29759.1"/>
    <property type="molecule type" value="Genomic_DNA"/>
</dbReference>
<feature type="non-terminal residue" evidence="1">
    <location>
        <position position="293"/>
    </location>
</feature>
<protein>
    <submittedName>
        <fullName evidence="1">HYDIN protein</fullName>
    </submittedName>
</protein>
<evidence type="ECO:0000313" key="1">
    <source>
        <dbReference type="EMBL" id="NXM29759.1"/>
    </source>
</evidence>
<dbReference type="Proteomes" id="UP000564466">
    <property type="component" value="Unassembled WGS sequence"/>
</dbReference>
<dbReference type="AlphaFoldDB" id="A0A7L0ZNR2"/>
<gene>
    <name evidence="1" type="primary">Hydin</name>
    <name evidence="1" type="ORF">OXYCRI_R15401</name>
</gene>
<organism evidence="1 2">
    <name type="scientific">Oxyruncus cristatus</name>
    <name type="common">sharpbill</name>
    <dbReference type="NCBI Taxonomy" id="114331"/>
    <lineage>
        <taxon>Eukaryota</taxon>
        <taxon>Metazoa</taxon>
        <taxon>Chordata</taxon>
        <taxon>Craniata</taxon>
        <taxon>Vertebrata</taxon>
        <taxon>Euteleostomi</taxon>
        <taxon>Archelosauria</taxon>
        <taxon>Archosauria</taxon>
        <taxon>Dinosauria</taxon>
        <taxon>Saurischia</taxon>
        <taxon>Theropoda</taxon>
        <taxon>Coelurosauria</taxon>
        <taxon>Aves</taxon>
        <taxon>Neognathae</taxon>
        <taxon>Neoaves</taxon>
        <taxon>Telluraves</taxon>
        <taxon>Australaves</taxon>
        <taxon>Passeriformes</taxon>
        <taxon>Cotingidae</taxon>
        <taxon>Oxyruncus</taxon>
    </lineage>
</organism>
<dbReference type="GO" id="GO:1904158">
    <property type="term" value="P:axonemal central apparatus assembly"/>
    <property type="evidence" value="ECO:0007669"/>
    <property type="project" value="TreeGrafter"/>
</dbReference>
<evidence type="ECO:0000313" key="2">
    <source>
        <dbReference type="Proteomes" id="UP000564466"/>
    </source>
</evidence>
<dbReference type="InterPro" id="IPR013783">
    <property type="entry name" value="Ig-like_fold"/>
</dbReference>
<dbReference type="GO" id="GO:0005930">
    <property type="term" value="C:axoneme"/>
    <property type="evidence" value="ECO:0007669"/>
    <property type="project" value="TreeGrafter"/>
</dbReference>
<dbReference type="InterPro" id="IPR033305">
    <property type="entry name" value="Hydin-like"/>
</dbReference>